<comment type="cofactor">
    <cofactor evidence="2">
        <name>heme</name>
        <dbReference type="ChEBI" id="CHEBI:30413"/>
    </cofactor>
</comment>
<dbReference type="EMBL" id="JH816257">
    <property type="protein sequence ID" value="EKC34228.1"/>
    <property type="molecule type" value="Genomic_DNA"/>
</dbReference>
<evidence type="ECO:0000256" key="1">
    <source>
        <dbReference type="ARBA" id="ARBA00010617"/>
    </source>
</evidence>
<proteinExistence type="inferred from homology"/>
<dbReference type="GO" id="GO:0004497">
    <property type="term" value="F:monooxygenase activity"/>
    <property type="evidence" value="ECO:0007669"/>
    <property type="project" value="UniProtKB-KW"/>
</dbReference>
<evidence type="ECO:0000256" key="2">
    <source>
        <dbReference type="PIRSR" id="PIRSR602401-1"/>
    </source>
</evidence>
<dbReference type="InterPro" id="IPR001128">
    <property type="entry name" value="Cyt_P450"/>
</dbReference>
<dbReference type="PRINTS" id="PR00385">
    <property type="entry name" value="P450"/>
</dbReference>
<reference evidence="4" key="1">
    <citation type="journal article" date="2012" name="Nature">
        <title>The oyster genome reveals stress adaptation and complexity of shell formation.</title>
        <authorList>
            <person name="Zhang G."/>
            <person name="Fang X."/>
            <person name="Guo X."/>
            <person name="Li L."/>
            <person name="Luo R."/>
            <person name="Xu F."/>
            <person name="Yang P."/>
            <person name="Zhang L."/>
            <person name="Wang X."/>
            <person name="Qi H."/>
            <person name="Xiong Z."/>
            <person name="Que H."/>
            <person name="Xie Y."/>
            <person name="Holland P.W."/>
            <person name="Paps J."/>
            <person name="Zhu Y."/>
            <person name="Wu F."/>
            <person name="Chen Y."/>
            <person name="Wang J."/>
            <person name="Peng C."/>
            <person name="Meng J."/>
            <person name="Yang L."/>
            <person name="Liu J."/>
            <person name="Wen B."/>
            <person name="Zhang N."/>
            <person name="Huang Z."/>
            <person name="Zhu Q."/>
            <person name="Feng Y."/>
            <person name="Mount A."/>
            <person name="Hedgecock D."/>
            <person name="Xu Z."/>
            <person name="Liu Y."/>
            <person name="Domazet-Loso T."/>
            <person name="Du Y."/>
            <person name="Sun X."/>
            <person name="Zhang S."/>
            <person name="Liu B."/>
            <person name="Cheng P."/>
            <person name="Jiang X."/>
            <person name="Li J."/>
            <person name="Fan D."/>
            <person name="Wang W."/>
            <person name="Fu W."/>
            <person name="Wang T."/>
            <person name="Wang B."/>
            <person name="Zhang J."/>
            <person name="Peng Z."/>
            <person name="Li Y."/>
            <person name="Li N."/>
            <person name="Wang J."/>
            <person name="Chen M."/>
            <person name="He Y."/>
            <person name="Tan F."/>
            <person name="Song X."/>
            <person name="Zheng Q."/>
            <person name="Huang R."/>
            <person name="Yang H."/>
            <person name="Du X."/>
            <person name="Chen L."/>
            <person name="Yang M."/>
            <person name="Gaffney P.M."/>
            <person name="Wang S."/>
            <person name="Luo L."/>
            <person name="She Z."/>
            <person name="Ming Y."/>
            <person name="Huang W."/>
            <person name="Zhang S."/>
            <person name="Huang B."/>
            <person name="Zhang Y."/>
            <person name="Qu T."/>
            <person name="Ni P."/>
            <person name="Miao G."/>
            <person name="Wang J."/>
            <person name="Wang Q."/>
            <person name="Steinberg C.E."/>
            <person name="Wang H."/>
            <person name="Li N."/>
            <person name="Qian L."/>
            <person name="Zhang G."/>
            <person name="Li Y."/>
            <person name="Yang H."/>
            <person name="Liu X."/>
            <person name="Wang J."/>
            <person name="Yin Y."/>
            <person name="Wang J."/>
        </authorList>
    </citation>
    <scope>NUCLEOTIDE SEQUENCE [LARGE SCALE GENOMIC DNA]</scope>
    <source>
        <strain evidence="4">05x7-T-G4-1.051#20</strain>
    </source>
</reference>
<evidence type="ECO:0000313" key="4">
    <source>
        <dbReference type="EMBL" id="EKC34228.1"/>
    </source>
</evidence>
<dbReference type="PROSITE" id="PS00086">
    <property type="entry name" value="CYTOCHROME_P450"/>
    <property type="match status" value="1"/>
</dbReference>
<dbReference type="InterPro" id="IPR050196">
    <property type="entry name" value="Cytochrome_P450_Monoox"/>
</dbReference>
<gene>
    <name evidence="4" type="ORF">CGI_10014172</name>
</gene>
<dbReference type="GO" id="GO:0020037">
    <property type="term" value="F:heme binding"/>
    <property type="evidence" value="ECO:0007669"/>
    <property type="project" value="InterPro"/>
</dbReference>
<feature type="binding site" description="axial binding residue" evidence="2">
    <location>
        <position position="504"/>
    </location>
    <ligand>
        <name>heme</name>
        <dbReference type="ChEBI" id="CHEBI:30413"/>
    </ligand>
    <ligandPart>
        <name>Fe</name>
        <dbReference type="ChEBI" id="CHEBI:18248"/>
    </ligandPart>
</feature>
<keyword evidence="3" id="KW-0503">Monooxygenase</keyword>
<comment type="similarity">
    <text evidence="1 3">Belongs to the cytochrome P450 family.</text>
</comment>
<keyword evidence="3" id="KW-0560">Oxidoreductase</keyword>
<dbReference type="Gene3D" id="1.10.630.10">
    <property type="entry name" value="Cytochrome P450"/>
    <property type="match status" value="1"/>
</dbReference>
<organism evidence="4">
    <name type="scientific">Magallana gigas</name>
    <name type="common">Pacific oyster</name>
    <name type="synonym">Crassostrea gigas</name>
    <dbReference type="NCBI Taxonomy" id="29159"/>
    <lineage>
        <taxon>Eukaryota</taxon>
        <taxon>Metazoa</taxon>
        <taxon>Spiralia</taxon>
        <taxon>Lophotrochozoa</taxon>
        <taxon>Mollusca</taxon>
        <taxon>Bivalvia</taxon>
        <taxon>Autobranchia</taxon>
        <taxon>Pteriomorphia</taxon>
        <taxon>Ostreida</taxon>
        <taxon>Ostreoidea</taxon>
        <taxon>Ostreidae</taxon>
        <taxon>Magallana</taxon>
    </lineage>
</organism>
<dbReference type="PRINTS" id="PR00463">
    <property type="entry name" value="EP450I"/>
</dbReference>
<keyword evidence="2 3" id="KW-0408">Iron</keyword>
<dbReference type="HOGENOM" id="CLU_001570_5_1_1"/>
<dbReference type="PANTHER" id="PTHR24291">
    <property type="entry name" value="CYTOCHROME P450 FAMILY 4"/>
    <property type="match status" value="1"/>
</dbReference>
<name>K1QK83_MAGGI</name>
<dbReference type="SUPFAM" id="SSF48264">
    <property type="entry name" value="Cytochrome P450"/>
    <property type="match status" value="1"/>
</dbReference>
<accession>K1QK83</accession>
<dbReference type="Pfam" id="PF00067">
    <property type="entry name" value="p450"/>
    <property type="match status" value="1"/>
</dbReference>
<dbReference type="GO" id="GO:0016705">
    <property type="term" value="F:oxidoreductase activity, acting on paired donors, with incorporation or reduction of molecular oxygen"/>
    <property type="evidence" value="ECO:0007669"/>
    <property type="project" value="InterPro"/>
</dbReference>
<dbReference type="InterPro" id="IPR036396">
    <property type="entry name" value="Cyt_P450_sf"/>
</dbReference>
<dbReference type="CDD" id="cd20659">
    <property type="entry name" value="CYP4B_4F-like"/>
    <property type="match status" value="1"/>
</dbReference>
<keyword evidence="2 3" id="KW-0479">Metal-binding</keyword>
<dbReference type="AlphaFoldDB" id="K1QK83"/>
<dbReference type="InterPro" id="IPR017972">
    <property type="entry name" value="Cyt_P450_CS"/>
</dbReference>
<evidence type="ECO:0000256" key="3">
    <source>
        <dbReference type="RuleBase" id="RU000461"/>
    </source>
</evidence>
<dbReference type="PANTHER" id="PTHR24291:SF201">
    <property type="entry name" value="CYTOCHROME P450, FAMILY 4, SUBFAMILY B, POLYPEPTIDE 7"/>
    <property type="match status" value="1"/>
</dbReference>
<sequence length="556" mass="63596">MLITQKIYLYDTSIKICHDITASAISWILFSLAENSECQQKCPEVIDKVVSETKFGQLKWLAVISVVVIIIFQLLIKLLRVKYAYHGLPEPLEDKHWLLGHLPIFSNKIAGQSVVDKFLEWTAKYPRMYVLWFGPFDARVVLNHPDPIKKILKTSDPKPVNFGQVYRHGIPWLGEGLLIAGGAKWKRSRRLLTPAFHFDILRPYVKIYKSCADILARNIEISVEKNESVEIFSLVSSCTLDIILQCAFSYKTDCQNFCGTIHPYISAVNEISATWNRRNRAPWLHPDFIFYRTAEGKSFKAKCDYVHQVAEDVIDKRRNTLETQGISSQKYLDFLDILLTAKDENGKGMSKEDIRSEVDTFMFEGHDTTASAISWILYSLAENPECQRKCQEEIDKVISETKSGQLEWKDLGGLEYLTQCIKEGMRLHSPVPGILRDIQSPLREGDHEIPARTSVLISINGLHHNPTVWGKDHAQFKPERFSPENTEERDSFAFCPFSAGPRNCIGQNFAMSEERTVLATLLQRFTFSVDKTHKVEKQISAVMRARYGIKLFAAPR</sequence>
<dbReference type="InterPro" id="IPR002401">
    <property type="entry name" value="Cyt_P450_E_grp-I"/>
</dbReference>
<protein>
    <submittedName>
        <fullName evidence="4">Cytochrome P450 4F22</fullName>
    </submittedName>
</protein>
<dbReference type="GO" id="GO:0005506">
    <property type="term" value="F:iron ion binding"/>
    <property type="evidence" value="ECO:0007669"/>
    <property type="project" value="InterPro"/>
</dbReference>
<keyword evidence="2 3" id="KW-0349">Heme</keyword>
<dbReference type="InParanoid" id="K1QK83"/>